<evidence type="ECO:0000313" key="2">
    <source>
        <dbReference type="EMBL" id="MDM4019417.1"/>
    </source>
</evidence>
<dbReference type="Proteomes" id="UP001239462">
    <property type="component" value="Unassembled WGS sequence"/>
</dbReference>
<evidence type="ECO:0000256" key="1">
    <source>
        <dbReference type="SAM" id="MobiDB-lite"/>
    </source>
</evidence>
<accession>A0ABT7PSD1</accession>
<comment type="caution">
    <text evidence="2">The sequence shown here is derived from an EMBL/GenBank/DDBJ whole genome shotgun (WGS) entry which is preliminary data.</text>
</comment>
<evidence type="ECO:0000313" key="3">
    <source>
        <dbReference type="Proteomes" id="UP001239462"/>
    </source>
</evidence>
<dbReference type="RefSeq" id="WP_289167552.1">
    <property type="nucleotide sequence ID" value="NZ_JASZZN010000047.1"/>
</dbReference>
<organism evidence="2 3">
    <name type="scientific">Roseiconus lacunae</name>
    <dbReference type="NCBI Taxonomy" id="2605694"/>
    <lineage>
        <taxon>Bacteria</taxon>
        <taxon>Pseudomonadati</taxon>
        <taxon>Planctomycetota</taxon>
        <taxon>Planctomycetia</taxon>
        <taxon>Pirellulales</taxon>
        <taxon>Pirellulaceae</taxon>
        <taxon>Roseiconus</taxon>
    </lineage>
</organism>
<sequence>MLLIAVVLCALLFSAVSYLYELEERELATIDSLLASGGPENITYTLNSTIPFASLRYMIRRAGLREPFGVRTLVLRSGAFSDLNIDSVLTLKHLTKLAIIDGGFSEEGISRLSTLDSLEVFKVHDSETQDNNTIADLDDPFGDSSFENGWLTDPFGDSFSPDDDPFASSSIVGN</sequence>
<reference evidence="2 3" key="1">
    <citation type="submission" date="2023-06" db="EMBL/GenBank/DDBJ databases">
        <title>Roseiconus lacunae JC819 isolated from Gulf of Mannar region, Tamil Nadu.</title>
        <authorList>
            <person name="Pk S."/>
            <person name="Ch S."/>
            <person name="Ch V.R."/>
        </authorList>
    </citation>
    <scope>NUCLEOTIDE SEQUENCE [LARGE SCALE GENOMIC DNA]</scope>
    <source>
        <strain evidence="2 3">JC819</strain>
    </source>
</reference>
<feature type="region of interest" description="Disordered" evidence="1">
    <location>
        <begin position="148"/>
        <end position="174"/>
    </location>
</feature>
<gene>
    <name evidence="2" type="ORF">QTN89_28440</name>
</gene>
<dbReference type="EMBL" id="JASZZN010000047">
    <property type="protein sequence ID" value="MDM4019417.1"/>
    <property type="molecule type" value="Genomic_DNA"/>
</dbReference>
<protein>
    <submittedName>
        <fullName evidence="2">Uncharacterized protein</fullName>
    </submittedName>
</protein>
<name>A0ABT7PSD1_9BACT</name>
<proteinExistence type="predicted"/>
<keyword evidence="3" id="KW-1185">Reference proteome</keyword>